<evidence type="ECO:0000259" key="2">
    <source>
        <dbReference type="Pfam" id="PF00419"/>
    </source>
</evidence>
<protein>
    <submittedName>
        <fullName evidence="3">Fimbria A protein</fullName>
    </submittedName>
</protein>
<dbReference type="EMBL" id="CP025781">
    <property type="protein sequence ID" value="QBC45290.1"/>
    <property type="molecule type" value="Genomic_DNA"/>
</dbReference>
<accession>A0A7G3GCH1</accession>
<dbReference type="SUPFAM" id="SSF49401">
    <property type="entry name" value="Bacterial adhesins"/>
    <property type="match status" value="1"/>
</dbReference>
<gene>
    <name evidence="3" type="ORF">C1H71_18290</name>
</gene>
<evidence type="ECO:0000313" key="4">
    <source>
        <dbReference type="Proteomes" id="UP000515917"/>
    </source>
</evidence>
<dbReference type="KEGG" id="ifl:C1H71_18290"/>
<dbReference type="Gene3D" id="2.60.40.1090">
    <property type="entry name" value="Fimbrial-type adhesion domain"/>
    <property type="match status" value="1"/>
</dbReference>
<feature type="chain" id="PRO_5028894783" evidence="1">
    <location>
        <begin position="23"/>
        <end position="174"/>
    </location>
</feature>
<name>A0A7G3GCH1_9NEIS</name>
<dbReference type="Proteomes" id="UP000515917">
    <property type="component" value="Chromosome"/>
</dbReference>
<organism evidence="3 4">
    <name type="scientific">Iodobacter fluviatilis</name>
    <dbReference type="NCBI Taxonomy" id="537"/>
    <lineage>
        <taxon>Bacteria</taxon>
        <taxon>Pseudomonadati</taxon>
        <taxon>Pseudomonadota</taxon>
        <taxon>Betaproteobacteria</taxon>
        <taxon>Neisseriales</taxon>
        <taxon>Chitinibacteraceae</taxon>
        <taxon>Iodobacter</taxon>
    </lineage>
</organism>
<dbReference type="Pfam" id="PF00419">
    <property type="entry name" value="Fimbrial"/>
    <property type="match status" value="1"/>
</dbReference>
<feature type="domain" description="Fimbrial-type adhesion" evidence="2">
    <location>
        <begin position="31"/>
        <end position="173"/>
    </location>
</feature>
<dbReference type="InterPro" id="IPR000259">
    <property type="entry name" value="Adhesion_dom_fimbrial"/>
</dbReference>
<dbReference type="InterPro" id="IPR008966">
    <property type="entry name" value="Adhesion_dom_sf"/>
</dbReference>
<proteinExistence type="predicted"/>
<dbReference type="AlphaFoldDB" id="A0A7G3GCH1"/>
<keyword evidence="4" id="KW-1185">Reference proteome</keyword>
<dbReference type="InterPro" id="IPR036937">
    <property type="entry name" value="Adhesion_dom_fimbrial_sf"/>
</dbReference>
<dbReference type="PANTHER" id="PTHR33420:SF26">
    <property type="entry name" value="FIMBRIAL SUBUNIT"/>
    <property type="match status" value="1"/>
</dbReference>
<evidence type="ECO:0000313" key="3">
    <source>
        <dbReference type="EMBL" id="QBC45290.1"/>
    </source>
</evidence>
<dbReference type="PANTHER" id="PTHR33420">
    <property type="entry name" value="FIMBRIAL SUBUNIT ELFA-RELATED"/>
    <property type="match status" value="1"/>
</dbReference>
<dbReference type="GO" id="GO:0009289">
    <property type="term" value="C:pilus"/>
    <property type="evidence" value="ECO:0007669"/>
    <property type="project" value="InterPro"/>
</dbReference>
<reference evidence="3 4" key="1">
    <citation type="submission" date="2018-01" db="EMBL/GenBank/DDBJ databases">
        <title>Genome sequence of Iodobacter sp. strain PCH194 isolated from Indian Trans-Himalaya.</title>
        <authorList>
            <person name="Kumar V."/>
            <person name="Thakur V."/>
            <person name="Kumar S."/>
            <person name="Singh D."/>
        </authorList>
    </citation>
    <scope>NUCLEOTIDE SEQUENCE [LARGE SCALE GENOMIC DNA]</scope>
    <source>
        <strain evidence="3 4">PCH194</strain>
    </source>
</reference>
<feature type="signal peptide" evidence="1">
    <location>
        <begin position="1"/>
        <end position="22"/>
    </location>
</feature>
<dbReference type="InterPro" id="IPR050263">
    <property type="entry name" value="Bact_Fimbrial_Adh_Pro"/>
</dbReference>
<keyword evidence="1" id="KW-0732">Signal</keyword>
<dbReference type="GO" id="GO:0043709">
    <property type="term" value="P:cell adhesion involved in single-species biofilm formation"/>
    <property type="evidence" value="ECO:0007669"/>
    <property type="project" value="TreeGrafter"/>
</dbReference>
<evidence type="ECO:0000256" key="1">
    <source>
        <dbReference type="SAM" id="SignalP"/>
    </source>
</evidence>
<sequence>MKLKSIVSVMACSMLFAGSVFAADEGTGTVKFEGSIIDAPCSISASTQNQIIPMGAISNKSIFSKDGKLKSNFTIKLEDCTNATKKNVTITFSGPANDGLLALEGGTSGAGIQIDDSYGVPMVLGTASAQTLLLPGENYLKFNAYLKPTTAAVSAEDIKPGNFTATATFALNYP</sequence>